<evidence type="ECO:0000313" key="2">
    <source>
        <dbReference type="EMBL" id="SMC73684.1"/>
    </source>
</evidence>
<evidence type="ECO:0000313" key="3">
    <source>
        <dbReference type="Proteomes" id="UP000192678"/>
    </source>
</evidence>
<dbReference type="RefSeq" id="WP_084288561.1">
    <property type="nucleotide sequence ID" value="NZ_FWYB01000002.1"/>
</dbReference>
<dbReference type="AlphaFoldDB" id="A0A1W2BLH3"/>
<dbReference type="STRING" id="475255.SAMN04488101_102586"/>
<keyword evidence="3" id="KW-1185">Reference proteome</keyword>
<dbReference type="Proteomes" id="UP000192678">
    <property type="component" value="Unassembled WGS sequence"/>
</dbReference>
<gene>
    <name evidence="2" type="ORF">SAMN04488101_102586</name>
</gene>
<dbReference type="PROSITE" id="PS51257">
    <property type="entry name" value="PROKAR_LIPOPROTEIN"/>
    <property type="match status" value="1"/>
</dbReference>
<name>A0A1W2BLH3_9SPHI</name>
<accession>A0A1W2BLH3</accession>
<feature type="signal peptide" evidence="1">
    <location>
        <begin position="1"/>
        <end position="18"/>
    </location>
</feature>
<proteinExistence type="predicted"/>
<organism evidence="2 3">
    <name type="scientific">Pedobacter nyackensis</name>
    <dbReference type="NCBI Taxonomy" id="475255"/>
    <lineage>
        <taxon>Bacteria</taxon>
        <taxon>Pseudomonadati</taxon>
        <taxon>Bacteroidota</taxon>
        <taxon>Sphingobacteriia</taxon>
        <taxon>Sphingobacteriales</taxon>
        <taxon>Sphingobacteriaceae</taxon>
        <taxon>Pedobacter</taxon>
    </lineage>
</organism>
<sequence length="188" mass="21303">MKNILLIVFLCFALACKAQQPISTINTTQVKASGITFKIKRTTTDSGKDYVKISNTRNKLDNVKQVTPNLNFRLNVNEYILFDHDIIKDICASVIPLNELKKMATKRGGLFIAMKYNTRGYPLELVFLIEKSSLISAEDLAKIETRIKKSAFHITFKKEVQKLVVGANYLLVDFSYTYAEILEAKSGR</sequence>
<dbReference type="EMBL" id="FWYB01000002">
    <property type="protein sequence ID" value="SMC73684.1"/>
    <property type="molecule type" value="Genomic_DNA"/>
</dbReference>
<dbReference type="OrthoDB" id="769269at2"/>
<keyword evidence="1" id="KW-0732">Signal</keyword>
<reference evidence="2 3" key="1">
    <citation type="submission" date="2017-04" db="EMBL/GenBank/DDBJ databases">
        <authorList>
            <person name="Afonso C.L."/>
            <person name="Miller P.J."/>
            <person name="Scott M.A."/>
            <person name="Spackman E."/>
            <person name="Goraichik I."/>
            <person name="Dimitrov K.M."/>
            <person name="Suarez D.L."/>
            <person name="Swayne D.E."/>
        </authorList>
    </citation>
    <scope>NUCLEOTIDE SEQUENCE [LARGE SCALE GENOMIC DNA]</scope>
    <source>
        <strain evidence="2 3">DSM 19625</strain>
    </source>
</reference>
<feature type="chain" id="PRO_5012031870" evidence="1">
    <location>
        <begin position="19"/>
        <end position="188"/>
    </location>
</feature>
<protein>
    <submittedName>
        <fullName evidence="2">Uncharacterized protein</fullName>
    </submittedName>
</protein>
<evidence type="ECO:0000256" key="1">
    <source>
        <dbReference type="SAM" id="SignalP"/>
    </source>
</evidence>